<feature type="region of interest" description="Disordered" evidence="1">
    <location>
        <begin position="248"/>
        <end position="272"/>
    </location>
</feature>
<proteinExistence type="predicted"/>
<protein>
    <submittedName>
        <fullName evidence="2">Uncharacterized protein</fullName>
    </submittedName>
</protein>
<name>A0A6G1KRX3_9PLEO</name>
<evidence type="ECO:0000313" key="2">
    <source>
        <dbReference type="EMBL" id="KAF2715560.1"/>
    </source>
</evidence>
<accession>A0A6G1KRX3</accession>
<gene>
    <name evidence="2" type="ORF">K504DRAFT_510921</name>
</gene>
<evidence type="ECO:0000313" key="3">
    <source>
        <dbReference type="Proteomes" id="UP000799428"/>
    </source>
</evidence>
<dbReference type="EMBL" id="MU005764">
    <property type="protein sequence ID" value="KAF2715560.1"/>
    <property type="molecule type" value="Genomic_DNA"/>
</dbReference>
<keyword evidence="3" id="KW-1185">Reference proteome</keyword>
<dbReference type="Proteomes" id="UP000799428">
    <property type="component" value="Unassembled WGS sequence"/>
</dbReference>
<feature type="compositionally biased region" description="Basic and acidic residues" evidence="1">
    <location>
        <begin position="252"/>
        <end position="264"/>
    </location>
</feature>
<evidence type="ECO:0000256" key="1">
    <source>
        <dbReference type="SAM" id="MobiDB-lite"/>
    </source>
</evidence>
<sequence>MYDVGRPRIRIPTKVTATPAPRVPRAHVTAPPMRQQHEPLVHTLSMCLYKGTIVVIRPSLFVNCNCNCTREIEMKPTTPKVGAYIHLRFRDEARHLPDPTAIVRRSPRATAGRWHMLERRLQASTTQVLLREGFISFQNARHKIAAPRADTQYTSAAGRVAFVSHLWIFEFAPAATTDGRWLTLLCRATLFEHLPLGLAVEPTHYRSIAGIDNRLANNIRSVVRRVSDRASALIGLFFSNSRGNFPIGGKGKGKEKGDGEDKRPRATTQVYD</sequence>
<reference evidence="2" key="1">
    <citation type="journal article" date="2020" name="Stud. Mycol.">
        <title>101 Dothideomycetes genomes: a test case for predicting lifestyles and emergence of pathogens.</title>
        <authorList>
            <person name="Haridas S."/>
            <person name="Albert R."/>
            <person name="Binder M."/>
            <person name="Bloem J."/>
            <person name="Labutti K."/>
            <person name="Salamov A."/>
            <person name="Andreopoulos B."/>
            <person name="Baker S."/>
            <person name="Barry K."/>
            <person name="Bills G."/>
            <person name="Bluhm B."/>
            <person name="Cannon C."/>
            <person name="Castanera R."/>
            <person name="Culley D."/>
            <person name="Daum C."/>
            <person name="Ezra D."/>
            <person name="Gonzalez J."/>
            <person name="Henrissat B."/>
            <person name="Kuo A."/>
            <person name="Liang C."/>
            <person name="Lipzen A."/>
            <person name="Lutzoni F."/>
            <person name="Magnuson J."/>
            <person name="Mondo S."/>
            <person name="Nolan M."/>
            <person name="Ohm R."/>
            <person name="Pangilinan J."/>
            <person name="Park H.-J."/>
            <person name="Ramirez L."/>
            <person name="Alfaro M."/>
            <person name="Sun H."/>
            <person name="Tritt A."/>
            <person name="Yoshinaga Y."/>
            <person name="Zwiers L.-H."/>
            <person name="Turgeon B."/>
            <person name="Goodwin S."/>
            <person name="Spatafora J."/>
            <person name="Crous P."/>
            <person name="Grigoriev I."/>
        </authorList>
    </citation>
    <scope>NUCLEOTIDE SEQUENCE</scope>
    <source>
        <strain evidence="2">CBS 279.74</strain>
    </source>
</reference>
<dbReference type="AlphaFoldDB" id="A0A6G1KRX3"/>
<organism evidence="2 3">
    <name type="scientific">Pleomassaria siparia CBS 279.74</name>
    <dbReference type="NCBI Taxonomy" id="1314801"/>
    <lineage>
        <taxon>Eukaryota</taxon>
        <taxon>Fungi</taxon>
        <taxon>Dikarya</taxon>
        <taxon>Ascomycota</taxon>
        <taxon>Pezizomycotina</taxon>
        <taxon>Dothideomycetes</taxon>
        <taxon>Pleosporomycetidae</taxon>
        <taxon>Pleosporales</taxon>
        <taxon>Pleomassariaceae</taxon>
        <taxon>Pleomassaria</taxon>
    </lineage>
</organism>